<dbReference type="RefSeq" id="XP_011647610.1">
    <property type="nucleotide sequence ID" value="XM_011649308.1"/>
</dbReference>
<organism evidence="12 13">
    <name type="scientific">Pogonomyrmex barbatus</name>
    <name type="common">red harvester ant</name>
    <dbReference type="NCBI Taxonomy" id="144034"/>
    <lineage>
        <taxon>Eukaryota</taxon>
        <taxon>Metazoa</taxon>
        <taxon>Ecdysozoa</taxon>
        <taxon>Arthropoda</taxon>
        <taxon>Hexapoda</taxon>
        <taxon>Insecta</taxon>
        <taxon>Pterygota</taxon>
        <taxon>Neoptera</taxon>
        <taxon>Endopterygota</taxon>
        <taxon>Hymenoptera</taxon>
        <taxon>Apocrita</taxon>
        <taxon>Aculeata</taxon>
        <taxon>Formicoidea</taxon>
        <taxon>Formicidae</taxon>
        <taxon>Myrmicinae</taxon>
        <taxon>Pogonomyrmex</taxon>
    </lineage>
</organism>
<dbReference type="Pfam" id="PF01612">
    <property type="entry name" value="DNA_pol_A_exo1"/>
    <property type="match status" value="1"/>
</dbReference>
<dbReference type="GO" id="GO:0071038">
    <property type="term" value="P:TRAMP-dependent tRNA surveillance pathway"/>
    <property type="evidence" value="ECO:0007669"/>
    <property type="project" value="TreeGrafter"/>
</dbReference>
<protein>
    <recommendedName>
        <fullName evidence="9">Exosome complex component 10 homolog</fullName>
    </recommendedName>
</protein>
<sequence length="885" mass="102900">MEFAKNFDNEASASQNDDIEPEGKDTLLTCFIPGYDTFDNYIQDAFDAMRTGIKAANNLPVGDNFNYYACFPSFNDARHKDIERMLATMQSIIKIAGGSTNIQTRNMDEKFDLLLETNDYMLDQANILMDEESGILRNPQVELVVSQMPKPVVNGTWNIKTNHTDQGLDGSEKVRLLGGKNIQRPQLMFKDKIDNSPKPWMPRIKEKPNSLKPLVLYVEEGEHGEVFNHPYEFELDKFETPEYQLKKRVPVKYKSLDDTKFTFIDKPSDIKILLEDLKNHKEIAVDLEHHSYRTFQGITCLMQISTVNTDYLIDTLTLRSELYQLNEIFTKPSILKVFHGADMDILWLQRDLSLYVVNMFDTHQAAKQLNLPYLSLAYLLNKYCNITSNKHFQLADWRIRPLPLELMKYAREDTHYLLYIKDVLKNELIDAANGKSNILKAVYDQSTDICKRTYVKPIWTEESCMNVYRKSQKSFNNKQMYALLELHRWRDLTAREEDDSIGYVLPNHMLLNIAETLPREMQGILACCNPIPPLVRQNLLKIHKIVLKAREQPLVKSIPEQDIRQRPTQQNHVVDTGASLYIPHDVPSGTEARADLPCLLNKNITSDSLEAKTMKHTVTIFDTPVISQDEEIKSNEEKDKKKAIFISPFMRYKCVIPMIVDQEARDREIQQKKEKQEKGEESSTVKIADSYINEAEINESKNRVYQHFKQVSQLKNTEEVTSSKKKKKKSKHLVLNQMHDRKRKRESDIGNEYREKNDDNDFSIPTPCLDNETMHMSKKAKRRAKQEAIQKQKMQENFVGKIQSDNNSETVKTMRARKRGDKKTNEKLLKEQGMLPSEKFDYKSIDFSSFQGGSTQSSANQTQFQQSQQKKKERHRKWKKQKLNI</sequence>
<dbReference type="InterPro" id="IPR045092">
    <property type="entry name" value="Rrp6-like"/>
</dbReference>
<dbReference type="FunFam" id="3.30.420.10:FF:000059">
    <property type="entry name" value="Exosome complex exonuclease Rrp6"/>
    <property type="match status" value="1"/>
</dbReference>
<dbReference type="GO" id="GO:0071036">
    <property type="term" value="P:nuclear polyadenylation-dependent snoRNA catabolic process"/>
    <property type="evidence" value="ECO:0007669"/>
    <property type="project" value="TreeGrafter"/>
</dbReference>
<evidence type="ECO:0000256" key="8">
    <source>
        <dbReference type="ARBA" id="ARBA00043957"/>
    </source>
</evidence>
<dbReference type="GeneID" id="105433842"/>
<evidence type="ECO:0000313" key="13">
    <source>
        <dbReference type="RefSeq" id="XP_011647610.1"/>
    </source>
</evidence>
<dbReference type="InterPro" id="IPR012588">
    <property type="entry name" value="Exosome-assoc_fac_Rrp6_N"/>
</dbReference>
<dbReference type="CDD" id="cd06147">
    <property type="entry name" value="Rrp6p_like_exo"/>
    <property type="match status" value="1"/>
</dbReference>
<evidence type="ECO:0000256" key="1">
    <source>
        <dbReference type="ARBA" id="ARBA00004123"/>
    </source>
</evidence>
<reference evidence="13" key="1">
    <citation type="submission" date="2025-08" db="UniProtKB">
        <authorList>
            <consortium name="RefSeq"/>
        </authorList>
    </citation>
    <scope>IDENTIFICATION</scope>
</reference>
<dbReference type="GO" id="GO:0071040">
    <property type="term" value="P:nuclear polyadenylation-dependent antisense transcript catabolic process"/>
    <property type="evidence" value="ECO:0007669"/>
    <property type="project" value="TreeGrafter"/>
</dbReference>
<comment type="subcellular location">
    <subcellularLocation>
        <location evidence="1">Nucleus</location>
    </subcellularLocation>
</comment>
<dbReference type="PANTHER" id="PTHR12124">
    <property type="entry name" value="POLYMYOSITIS/SCLERODERMA AUTOANTIGEN-RELATED"/>
    <property type="match status" value="1"/>
</dbReference>
<dbReference type="SUPFAM" id="SSF53098">
    <property type="entry name" value="Ribonuclease H-like"/>
    <property type="match status" value="1"/>
</dbReference>
<comment type="similarity">
    <text evidence="8">Belongs to the exosome component 10/RRP6 family.</text>
</comment>
<dbReference type="InterPro" id="IPR010997">
    <property type="entry name" value="HRDC-like_sf"/>
</dbReference>
<dbReference type="InterPro" id="IPR002121">
    <property type="entry name" value="HRDC_dom"/>
</dbReference>
<keyword evidence="4" id="KW-0378">Hydrolase</keyword>
<dbReference type="PROSITE" id="PS50967">
    <property type="entry name" value="HRDC"/>
    <property type="match status" value="1"/>
</dbReference>
<dbReference type="SMART" id="SM00474">
    <property type="entry name" value="35EXOc"/>
    <property type="match status" value="1"/>
</dbReference>
<feature type="compositionally biased region" description="Basic residues" evidence="10">
    <location>
        <begin position="723"/>
        <end position="732"/>
    </location>
</feature>
<dbReference type="Pfam" id="PF08066">
    <property type="entry name" value="PMC2NT"/>
    <property type="match status" value="1"/>
</dbReference>
<dbReference type="SUPFAM" id="SSF47819">
    <property type="entry name" value="HRDC-like"/>
    <property type="match status" value="1"/>
</dbReference>
<dbReference type="GO" id="GO:0071039">
    <property type="term" value="P:nuclear polyadenylation-dependent CUT catabolic process"/>
    <property type="evidence" value="ECO:0007669"/>
    <property type="project" value="TreeGrafter"/>
</dbReference>
<dbReference type="GO" id="GO:0000175">
    <property type="term" value="F:3'-5'-RNA exonuclease activity"/>
    <property type="evidence" value="ECO:0007669"/>
    <property type="project" value="InterPro"/>
</dbReference>
<keyword evidence="3" id="KW-0540">Nuclease</keyword>
<evidence type="ECO:0000256" key="10">
    <source>
        <dbReference type="SAM" id="MobiDB-lite"/>
    </source>
</evidence>
<dbReference type="KEGG" id="pbar:105433842"/>
<evidence type="ECO:0000259" key="11">
    <source>
        <dbReference type="PROSITE" id="PS50967"/>
    </source>
</evidence>
<dbReference type="PANTHER" id="PTHR12124:SF47">
    <property type="entry name" value="EXOSOME COMPONENT 10"/>
    <property type="match status" value="1"/>
</dbReference>
<keyword evidence="7" id="KW-0539">Nucleus</keyword>
<dbReference type="FunFam" id="1.10.150.80:FF:000001">
    <property type="entry name" value="Putative exosome component 10"/>
    <property type="match status" value="1"/>
</dbReference>
<dbReference type="Proteomes" id="UP000504615">
    <property type="component" value="Unplaced"/>
</dbReference>
<evidence type="ECO:0000256" key="3">
    <source>
        <dbReference type="ARBA" id="ARBA00022722"/>
    </source>
</evidence>
<dbReference type="GO" id="GO:0000176">
    <property type="term" value="C:nuclear exosome (RNase complex)"/>
    <property type="evidence" value="ECO:0007669"/>
    <property type="project" value="InterPro"/>
</dbReference>
<dbReference type="GO" id="GO:0003727">
    <property type="term" value="F:single-stranded RNA binding"/>
    <property type="evidence" value="ECO:0007669"/>
    <property type="project" value="TreeGrafter"/>
</dbReference>
<evidence type="ECO:0000256" key="9">
    <source>
        <dbReference type="ARBA" id="ARBA00070365"/>
    </source>
</evidence>
<evidence type="ECO:0000256" key="4">
    <source>
        <dbReference type="ARBA" id="ARBA00022801"/>
    </source>
</evidence>
<dbReference type="GO" id="GO:0005730">
    <property type="term" value="C:nucleolus"/>
    <property type="evidence" value="ECO:0007669"/>
    <property type="project" value="TreeGrafter"/>
</dbReference>
<dbReference type="AlphaFoldDB" id="A0A6I9XNF6"/>
<dbReference type="Gene3D" id="1.10.150.80">
    <property type="entry name" value="HRDC domain"/>
    <property type="match status" value="1"/>
</dbReference>
<name>A0A6I9XNF6_9HYME</name>
<dbReference type="CTD" id="41798"/>
<dbReference type="GO" id="GO:0000467">
    <property type="term" value="P:exonucleolytic trimming to generate mature 3'-end of 5.8S rRNA from tricistronic rRNA transcript (SSU-rRNA, 5.8S rRNA, LSU-rRNA)"/>
    <property type="evidence" value="ECO:0007669"/>
    <property type="project" value="InterPro"/>
</dbReference>
<dbReference type="InterPro" id="IPR012337">
    <property type="entry name" value="RNaseH-like_sf"/>
</dbReference>
<dbReference type="Gene3D" id="3.30.420.10">
    <property type="entry name" value="Ribonuclease H-like superfamily/Ribonuclease H"/>
    <property type="match status" value="1"/>
</dbReference>
<dbReference type="GO" id="GO:0000166">
    <property type="term" value="F:nucleotide binding"/>
    <property type="evidence" value="ECO:0007669"/>
    <property type="project" value="InterPro"/>
</dbReference>
<dbReference type="Pfam" id="PF00570">
    <property type="entry name" value="HRDC"/>
    <property type="match status" value="1"/>
</dbReference>
<dbReference type="GO" id="GO:0071044">
    <property type="term" value="P:histone mRNA catabolic process"/>
    <property type="evidence" value="ECO:0007669"/>
    <property type="project" value="TreeGrafter"/>
</dbReference>
<dbReference type="GO" id="GO:0071051">
    <property type="term" value="P:poly(A)-dependent snoRNA 3'-end processing"/>
    <property type="evidence" value="ECO:0007669"/>
    <property type="project" value="TreeGrafter"/>
</dbReference>
<dbReference type="GO" id="GO:0071037">
    <property type="term" value="P:nuclear polyadenylation-dependent snRNA catabolic process"/>
    <property type="evidence" value="ECO:0007669"/>
    <property type="project" value="TreeGrafter"/>
</dbReference>
<dbReference type="InterPro" id="IPR044876">
    <property type="entry name" value="HRDC_dom_sf"/>
</dbReference>
<feature type="compositionally biased region" description="Low complexity" evidence="10">
    <location>
        <begin position="847"/>
        <end position="868"/>
    </location>
</feature>
<keyword evidence="6" id="KW-0269">Exonuclease</keyword>
<dbReference type="OrthoDB" id="2250022at2759"/>
<feature type="region of interest" description="Disordered" evidence="10">
    <location>
        <begin position="716"/>
        <end position="790"/>
    </location>
</feature>
<dbReference type="InterPro" id="IPR036397">
    <property type="entry name" value="RNaseH_sf"/>
</dbReference>
<dbReference type="InterPro" id="IPR002562">
    <property type="entry name" value="3'-5'_exonuclease_dom"/>
</dbReference>
<accession>A0A6I9XNF6</accession>
<feature type="region of interest" description="Disordered" evidence="10">
    <location>
        <begin position="803"/>
        <end position="885"/>
    </location>
</feature>
<evidence type="ECO:0000256" key="6">
    <source>
        <dbReference type="ARBA" id="ARBA00022839"/>
    </source>
</evidence>
<gene>
    <name evidence="13" type="primary">LOC105433842</name>
</gene>
<feature type="domain" description="HRDC" evidence="11">
    <location>
        <begin position="476"/>
        <end position="556"/>
    </location>
</feature>
<proteinExistence type="inferred from homology"/>
<feature type="region of interest" description="Disordered" evidence="10">
    <location>
        <begin position="1"/>
        <end position="21"/>
    </location>
</feature>
<keyword evidence="12" id="KW-1185">Reference proteome</keyword>
<dbReference type="GO" id="GO:0071035">
    <property type="term" value="P:nuclear polyadenylation-dependent rRNA catabolic process"/>
    <property type="evidence" value="ECO:0007669"/>
    <property type="project" value="TreeGrafter"/>
</dbReference>
<dbReference type="SMART" id="SM00341">
    <property type="entry name" value="HRDC"/>
    <property type="match status" value="1"/>
</dbReference>
<evidence type="ECO:0000313" key="12">
    <source>
        <dbReference type="Proteomes" id="UP000504615"/>
    </source>
</evidence>
<evidence type="ECO:0000256" key="5">
    <source>
        <dbReference type="ARBA" id="ARBA00022835"/>
    </source>
</evidence>
<dbReference type="InterPro" id="IPR049559">
    <property type="entry name" value="Rrp6p-like_exo"/>
</dbReference>
<feature type="compositionally biased region" description="Basic and acidic residues" evidence="10">
    <location>
        <begin position="745"/>
        <end position="759"/>
    </location>
</feature>
<feature type="compositionally biased region" description="Basic residues" evidence="10">
    <location>
        <begin position="869"/>
        <end position="885"/>
    </location>
</feature>
<evidence type="ECO:0000256" key="7">
    <source>
        <dbReference type="ARBA" id="ARBA00023242"/>
    </source>
</evidence>
<keyword evidence="2" id="KW-0698">rRNA processing</keyword>
<evidence type="ECO:0000256" key="2">
    <source>
        <dbReference type="ARBA" id="ARBA00022552"/>
    </source>
</evidence>
<keyword evidence="5" id="KW-0271">Exosome</keyword>